<sequence>MTITTATTITPPRPPTGASMPADDGSLKAHLATEYYLQNRSKVDIAKEHGLSRFQVARMLEEARAQGIVRIQIHDPAESGRDLAPLAEKLGISRVVVASPRVDETMRAALARQVGRLLPDLLHDGGRLGVAWSRTLMHLPDSLDALPRVDVVQLVGPLSAPGYSSAHSSALIHTLGSFAGGGIWALPTPLIVDSPEVAASLRGMDEVRSALEAADEIDVATVSIGAWWPGASTLWSRLSEDERGRAREAGVVAECAGVLVDAEGRVARAGIEERVIGVGAEQLRRAHVVAVAPAVGHPEAVVAAARAGLVDDLVLSAELATQVADLLG</sequence>
<reference evidence="7 8" key="1">
    <citation type="submission" date="2020-12" db="EMBL/GenBank/DDBJ databases">
        <title>Brachybacterium sp. MASK1Z-5, whole genome shotgun sequence.</title>
        <authorList>
            <person name="Tuo L."/>
        </authorList>
    </citation>
    <scope>NUCLEOTIDE SEQUENCE [LARGE SCALE GENOMIC DNA]</scope>
    <source>
        <strain evidence="7 8">MASK1Z-5</strain>
    </source>
</reference>
<dbReference type="SUPFAM" id="SSF100950">
    <property type="entry name" value="NagB/RpiA/CoA transferase-like"/>
    <property type="match status" value="1"/>
</dbReference>
<comment type="caution">
    <text evidence="7">The sequence shown here is derived from an EMBL/GenBank/DDBJ whole genome shotgun (WGS) entry which is preliminary data.</text>
</comment>
<keyword evidence="4" id="KW-0804">Transcription</keyword>
<dbReference type="Proteomes" id="UP000612352">
    <property type="component" value="Unassembled WGS sequence"/>
</dbReference>
<feature type="region of interest" description="Disordered" evidence="5">
    <location>
        <begin position="1"/>
        <end position="25"/>
    </location>
</feature>
<accession>A0ABS1B8G4</accession>
<proteinExistence type="inferred from homology"/>
<gene>
    <name evidence="7" type="ORF">I8D64_05970</name>
</gene>
<comment type="similarity">
    <text evidence="1">Belongs to the SorC transcriptional regulatory family.</text>
</comment>
<evidence type="ECO:0000256" key="5">
    <source>
        <dbReference type="SAM" id="MobiDB-lite"/>
    </source>
</evidence>
<feature type="domain" description="Sugar-binding" evidence="6">
    <location>
        <begin position="86"/>
        <end position="322"/>
    </location>
</feature>
<dbReference type="InterPro" id="IPR037171">
    <property type="entry name" value="NagB/RpiA_transferase-like"/>
</dbReference>
<evidence type="ECO:0000313" key="8">
    <source>
        <dbReference type="Proteomes" id="UP000612352"/>
    </source>
</evidence>
<evidence type="ECO:0000256" key="1">
    <source>
        <dbReference type="ARBA" id="ARBA00010466"/>
    </source>
</evidence>
<name>A0ABS1B8G4_9MICO</name>
<evidence type="ECO:0000256" key="4">
    <source>
        <dbReference type="ARBA" id="ARBA00023163"/>
    </source>
</evidence>
<dbReference type="Gene3D" id="1.10.10.60">
    <property type="entry name" value="Homeodomain-like"/>
    <property type="match status" value="1"/>
</dbReference>
<keyword evidence="8" id="KW-1185">Reference proteome</keyword>
<dbReference type="EMBL" id="JAEDAJ010000002">
    <property type="protein sequence ID" value="MBK0330948.1"/>
    <property type="molecule type" value="Genomic_DNA"/>
</dbReference>
<evidence type="ECO:0000313" key="7">
    <source>
        <dbReference type="EMBL" id="MBK0330948.1"/>
    </source>
</evidence>
<evidence type="ECO:0000256" key="2">
    <source>
        <dbReference type="ARBA" id="ARBA00023015"/>
    </source>
</evidence>
<dbReference type="PANTHER" id="PTHR34294:SF1">
    <property type="entry name" value="TRANSCRIPTIONAL REGULATOR LSRR"/>
    <property type="match status" value="1"/>
</dbReference>
<dbReference type="PANTHER" id="PTHR34294">
    <property type="entry name" value="TRANSCRIPTIONAL REGULATOR-RELATED"/>
    <property type="match status" value="1"/>
</dbReference>
<dbReference type="Gene3D" id="3.40.50.1360">
    <property type="match status" value="1"/>
</dbReference>
<dbReference type="Pfam" id="PF04198">
    <property type="entry name" value="Sugar-bind"/>
    <property type="match status" value="1"/>
</dbReference>
<evidence type="ECO:0000256" key="3">
    <source>
        <dbReference type="ARBA" id="ARBA00023125"/>
    </source>
</evidence>
<keyword evidence="3" id="KW-0238">DNA-binding</keyword>
<feature type="compositionally biased region" description="Low complexity" evidence="5">
    <location>
        <begin position="1"/>
        <end position="10"/>
    </location>
</feature>
<evidence type="ECO:0000259" key="6">
    <source>
        <dbReference type="Pfam" id="PF04198"/>
    </source>
</evidence>
<organism evidence="7 8">
    <name type="scientific">Brachybacterium halotolerans</name>
    <dbReference type="NCBI Taxonomy" id="2795215"/>
    <lineage>
        <taxon>Bacteria</taxon>
        <taxon>Bacillati</taxon>
        <taxon>Actinomycetota</taxon>
        <taxon>Actinomycetes</taxon>
        <taxon>Micrococcales</taxon>
        <taxon>Dermabacteraceae</taxon>
        <taxon>Brachybacterium</taxon>
    </lineage>
</organism>
<keyword evidence="2" id="KW-0805">Transcription regulation</keyword>
<protein>
    <submittedName>
        <fullName evidence="7">Cro/Cl family transcriptional regulator</fullName>
    </submittedName>
</protein>
<dbReference type="InterPro" id="IPR051054">
    <property type="entry name" value="SorC_transcr_regulators"/>
</dbReference>
<dbReference type="InterPro" id="IPR007324">
    <property type="entry name" value="Sugar-bd_dom_put"/>
</dbReference>